<evidence type="ECO:0000256" key="3">
    <source>
        <dbReference type="ARBA" id="ARBA00023125"/>
    </source>
</evidence>
<keyword evidence="6" id="KW-0862">Zinc</keyword>
<dbReference type="RefSeq" id="XP_013425207.1">
    <property type="nucleotide sequence ID" value="XM_013569753.1"/>
</dbReference>
<dbReference type="PANTHER" id="PTHR31069">
    <property type="entry name" value="OLEATE-ACTIVATED TRANSCRIPTION FACTOR 1-RELATED"/>
    <property type="match status" value="1"/>
</dbReference>
<evidence type="ECO:0000256" key="1">
    <source>
        <dbReference type="ARBA" id="ARBA00022723"/>
    </source>
</evidence>
<evidence type="ECO:0000313" key="11">
    <source>
        <dbReference type="Proteomes" id="UP000027730"/>
    </source>
</evidence>
<dbReference type="PRINTS" id="PR00755">
    <property type="entry name" value="AFLATOXINBRP"/>
</dbReference>
<dbReference type="CDD" id="cd00067">
    <property type="entry name" value="GAL4"/>
    <property type="match status" value="1"/>
</dbReference>
<dbReference type="GeneID" id="25413912"/>
<gene>
    <name evidence="10" type="ORF">M436DRAFT_65669</name>
</gene>
<feature type="domain" description="C2H2-type" evidence="9">
    <location>
        <begin position="319"/>
        <end position="347"/>
    </location>
</feature>
<reference evidence="10 11" key="1">
    <citation type="journal article" date="2014" name="BMC Genomics">
        <title>Genome sequencing of four Aureobasidium pullulans varieties: biotechnological potential, stress tolerance, and description of new species.</title>
        <authorList>
            <person name="Gostin Ar C."/>
            <person name="Ohm R.A."/>
            <person name="Kogej T."/>
            <person name="Sonjak S."/>
            <person name="Turk M."/>
            <person name="Zajc J."/>
            <person name="Zalar P."/>
            <person name="Grube M."/>
            <person name="Sun H."/>
            <person name="Han J."/>
            <person name="Sharma A."/>
            <person name="Chiniquy J."/>
            <person name="Ngan C.Y."/>
            <person name="Lipzen A."/>
            <person name="Barry K."/>
            <person name="Grigoriev I.V."/>
            <person name="Gunde-Cimerman N."/>
        </authorList>
    </citation>
    <scope>NUCLEOTIDE SEQUENCE [LARGE SCALE GENOMIC DNA]</scope>
    <source>
        <strain evidence="10 11">CBS 147.97</strain>
    </source>
</reference>
<evidence type="ECO:0000256" key="5">
    <source>
        <dbReference type="ARBA" id="ARBA00023242"/>
    </source>
</evidence>
<keyword evidence="11" id="KW-1185">Reference proteome</keyword>
<keyword evidence="5" id="KW-0539">Nucleus</keyword>
<proteinExistence type="predicted"/>
<dbReference type="HOGENOM" id="CLU_645541_0_0_1"/>
<dbReference type="SUPFAM" id="SSF57701">
    <property type="entry name" value="Zn2/Cys6 DNA-binding domain"/>
    <property type="match status" value="1"/>
</dbReference>
<dbReference type="InterPro" id="IPR050675">
    <property type="entry name" value="OAF3"/>
</dbReference>
<dbReference type="InterPro" id="IPR013087">
    <property type="entry name" value="Znf_C2H2_type"/>
</dbReference>
<dbReference type="EMBL" id="KL584715">
    <property type="protein sequence ID" value="KEQ70846.1"/>
    <property type="molecule type" value="Genomic_DNA"/>
</dbReference>
<dbReference type="Pfam" id="PF00172">
    <property type="entry name" value="Zn_clus"/>
    <property type="match status" value="1"/>
</dbReference>
<dbReference type="OrthoDB" id="5069333at2759"/>
<evidence type="ECO:0008006" key="12">
    <source>
        <dbReference type="Google" id="ProtNLM"/>
    </source>
</evidence>
<evidence type="ECO:0000256" key="7">
    <source>
        <dbReference type="SAM" id="MobiDB-lite"/>
    </source>
</evidence>
<dbReference type="GO" id="GO:0008270">
    <property type="term" value="F:zinc ion binding"/>
    <property type="evidence" value="ECO:0007669"/>
    <property type="project" value="UniProtKB-KW"/>
</dbReference>
<evidence type="ECO:0000259" key="8">
    <source>
        <dbReference type="PROSITE" id="PS50048"/>
    </source>
</evidence>
<protein>
    <recommendedName>
        <fullName evidence="12">Zn(2)-C6 fungal-type domain-containing protein</fullName>
    </recommendedName>
</protein>
<keyword evidence="2" id="KW-0805">Transcription regulation</keyword>
<keyword evidence="3" id="KW-0238">DNA-binding</keyword>
<evidence type="ECO:0000259" key="9">
    <source>
        <dbReference type="PROSITE" id="PS50157"/>
    </source>
</evidence>
<keyword evidence="4" id="KW-0804">Transcription</keyword>
<organism evidence="10 11">
    <name type="scientific">Aureobasidium namibiae CBS 147.97</name>
    <dbReference type="NCBI Taxonomy" id="1043004"/>
    <lineage>
        <taxon>Eukaryota</taxon>
        <taxon>Fungi</taxon>
        <taxon>Dikarya</taxon>
        <taxon>Ascomycota</taxon>
        <taxon>Pezizomycotina</taxon>
        <taxon>Dothideomycetes</taxon>
        <taxon>Dothideomycetidae</taxon>
        <taxon>Dothideales</taxon>
        <taxon>Saccotheciaceae</taxon>
        <taxon>Aureobasidium</taxon>
    </lineage>
</organism>
<dbReference type="PROSITE" id="PS00463">
    <property type="entry name" value="ZN2_CY6_FUNGAL_1"/>
    <property type="match status" value="1"/>
</dbReference>
<dbReference type="PROSITE" id="PS50048">
    <property type="entry name" value="ZN2_CY6_FUNGAL_2"/>
    <property type="match status" value="1"/>
</dbReference>
<name>A0A074X893_9PEZI</name>
<feature type="region of interest" description="Disordered" evidence="7">
    <location>
        <begin position="47"/>
        <end position="112"/>
    </location>
</feature>
<dbReference type="AlphaFoldDB" id="A0A074X893"/>
<dbReference type="STRING" id="1043004.A0A074X893"/>
<dbReference type="PROSITE" id="PS50157">
    <property type="entry name" value="ZINC_FINGER_C2H2_2"/>
    <property type="match status" value="1"/>
</dbReference>
<dbReference type="InterPro" id="IPR001138">
    <property type="entry name" value="Zn2Cys6_DnaBD"/>
</dbReference>
<keyword evidence="1" id="KW-0479">Metal-binding</keyword>
<evidence type="ECO:0000256" key="6">
    <source>
        <dbReference type="PROSITE-ProRule" id="PRU00042"/>
    </source>
</evidence>
<dbReference type="Gene3D" id="4.10.240.10">
    <property type="entry name" value="Zn(2)-C6 fungal-type DNA-binding domain"/>
    <property type="match status" value="1"/>
</dbReference>
<feature type="domain" description="Zn(2)-C6 fungal-type" evidence="8">
    <location>
        <begin position="23"/>
        <end position="53"/>
    </location>
</feature>
<keyword evidence="6" id="KW-0863">Zinc-finger</keyword>
<evidence type="ECO:0000256" key="2">
    <source>
        <dbReference type="ARBA" id="ARBA00023015"/>
    </source>
</evidence>
<dbReference type="SMART" id="SM00066">
    <property type="entry name" value="GAL4"/>
    <property type="match status" value="1"/>
</dbReference>
<dbReference type="InterPro" id="IPR036864">
    <property type="entry name" value="Zn2-C6_fun-type_DNA-bd_sf"/>
</dbReference>
<dbReference type="GO" id="GO:0000981">
    <property type="term" value="F:DNA-binding transcription factor activity, RNA polymerase II-specific"/>
    <property type="evidence" value="ECO:0007669"/>
    <property type="project" value="InterPro"/>
</dbReference>
<accession>A0A074X893</accession>
<dbReference type="GO" id="GO:0003677">
    <property type="term" value="F:DNA binding"/>
    <property type="evidence" value="ECO:0007669"/>
    <property type="project" value="UniProtKB-KW"/>
</dbReference>
<evidence type="ECO:0000313" key="10">
    <source>
        <dbReference type="EMBL" id="KEQ70846.1"/>
    </source>
</evidence>
<evidence type="ECO:0000256" key="4">
    <source>
        <dbReference type="ARBA" id="ARBA00023163"/>
    </source>
</evidence>
<dbReference type="PANTHER" id="PTHR31069:SF31">
    <property type="entry name" value="MONODICTYPHENONE CLUSTER TRANSCRIPTION FACTOR-RELATED"/>
    <property type="match status" value="1"/>
</dbReference>
<dbReference type="Proteomes" id="UP000027730">
    <property type="component" value="Unassembled WGS sequence"/>
</dbReference>
<sequence>MNSDTPNPVTTTLSGRSRKLRASCDRCSASKVKCGQERPACLRCVNSSRPCNYSVSRRLGKPPASDRHRPSTPAYRSSVSTSRHTKSPRSLDADSDQSEADGSDHPMRGDSNGFTLHLLPTIDQSLANCVYDSTLSTPHLEMDLEQLFDYHGLQKLDQLDSLNTLHGNLAGSCDGFDLSDVQATDLHLSDELMLHYQSGTDNRTSSISSDAVSSVAEQQPLIFAAATVALHQPQMNLPIKDYNHPGQTTDTSMSCATLAHKVLNSLSKYSTFCSAQAPTQSRAGLSSYVHSLHIVDPSDLPVLPHGSLAHPDLKVFRIYACKSCGQKSTSQDIIGRHMATKHQRSRQVLDKHTDIMLCQSWTSSLSSRQWTVHNTATVTCPSPLASTSRVKEIHEEEMTMIARHQQPRVLDPSDTGLAVPELTSP</sequence>